<dbReference type="OrthoDB" id="10031776at2759"/>
<evidence type="ECO:0000313" key="4">
    <source>
        <dbReference type="Proteomes" id="UP000663832"/>
    </source>
</evidence>
<keyword evidence="1" id="KW-0812">Transmembrane</keyword>
<keyword evidence="1" id="KW-1133">Transmembrane helix</keyword>
<feature type="transmembrane region" description="Helical" evidence="1">
    <location>
        <begin position="136"/>
        <end position="153"/>
    </location>
</feature>
<gene>
    <name evidence="2" type="ORF">BJG266_LOCUS33473</name>
    <name evidence="3" type="ORF">QVE165_LOCUS50611</name>
</gene>
<evidence type="ECO:0000256" key="1">
    <source>
        <dbReference type="SAM" id="Phobius"/>
    </source>
</evidence>
<keyword evidence="4" id="KW-1185">Reference proteome</keyword>
<accession>A0A815ZP94</accession>
<proteinExistence type="predicted"/>
<feature type="transmembrane region" description="Helical" evidence="1">
    <location>
        <begin position="65"/>
        <end position="87"/>
    </location>
</feature>
<comment type="caution">
    <text evidence="3">The sequence shown here is derived from an EMBL/GenBank/DDBJ whole genome shotgun (WGS) entry which is preliminary data.</text>
</comment>
<evidence type="ECO:0000313" key="2">
    <source>
        <dbReference type="EMBL" id="CAF1323393.1"/>
    </source>
</evidence>
<protein>
    <submittedName>
        <fullName evidence="3">Uncharacterized protein</fullName>
    </submittedName>
</protein>
<dbReference type="Proteomes" id="UP000663832">
    <property type="component" value="Unassembled WGS sequence"/>
</dbReference>
<dbReference type="Proteomes" id="UP000663877">
    <property type="component" value="Unassembled WGS sequence"/>
</dbReference>
<feature type="transmembrane region" description="Helical" evidence="1">
    <location>
        <begin position="108"/>
        <end position="130"/>
    </location>
</feature>
<dbReference type="EMBL" id="CAJNOM010001011">
    <property type="protein sequence ID" value="CAF1585810.1"/>
    <property type="molecule type" value="Genomic_DNA"/>
</dbReference>
<name>A0A815ZP94_9BILA</name>
<dbReference type="AlphaFoldDB" id="A0A815ZP94"/>
<evidence type="ECO:0000313" key="3">
    <source>
        <dbReference type="EMBL" id="CAF1585810.1"/>
    </source>
</evidence>
<keyword evidence="1" id="KW-0472">Membrane</keyword>
<reference evidence="3" key="1">
    <citation type="submission" date="2021-02" db="EMBL/GenBank/DDBJ databases">
        <authorList>
            <person name="Nowell W R."/>
        </authorList>
    </citation>
    <scope>NUCLEOTIDE SEQUENCE</scope>
</reference>
<organism evidence="3 4">
    <name type="scientific">Adineta steineri</name>
    <dbReference type="NCBI Taxonomy" id="433720"/>
    <lineage>
        <taxon>Eukaryota</taxon>
        <taxon>Metazoa</taxon>
        <taxon>Spiralia</taxon>
        <taxon>Gnathifera</taxon>
        <taxon>Rotifera</taxon>
        <taxon>Eurotatoria</taxon>
        <taxon>Bdelloidea</taxon>
        <taxon>Adinetida</taxon>
        <taxon>Adinetidae</taxon>
        <taxon>Adineta</taxon>
    </lineage>
</organism>
<feature type="transmembrane region" description="Helical" evidence="1">
    <location>
        <begin position="208"/>
        <end position="230"/>
    </location>
</feature>
<feature type="transmembrane region" description="Helical" evidence="1">
    <location>
        <begin position="250"/>
        <end position="269"/>
    </location>
</feature>
<dbReference type="EMBL" id="CAJNOI010000648">
    <property type="protein sequence ID" value="CAF1323393.1"/>
    <property type="molecule type" value="Genomic_DNA"/>
</dbReference>
<feature type="transmembrane region" description="Helical" evidence="1">
    <location>
        <begin position="281"/>
        <end position="301"/>
    </location>
</feature>
<sequence>MGFSRLSICILSCKIISLICLIISIYSYHWFQIDNYSVNEQLIQDLCTSYGAFCNINEQMPLPRLVIILPCLLSTIGLLLEIINLCLLCSIQYRIRTILNFFLEQTSIALSFAITIHCTWVSAVHIRIAIEIDEVHLNWTFFAFGFVTILFPIDCICSITRMMNNCQYEQRGQVKKHTIQICKCLRLKKRCYEYGSRCYEDNHIQRKIWLYLIIPILNVVIESSNILLLLCTRSRSRINLILEEITLVTSLVFIVPNVFIVLAICVYAHSRYEEIDWSMKIYLISVILCLIDFVCSIVRVVSYCRHNSFRSHPVKYTSNSNHETINIQSE</sequence>
<feature type="transmembrane region" description="Helical" evidence="1">
    <location>
        <begin position="7"/>
        <end position="28"/>
    </location>
</feature>